<name>A0ABQ9CKH0_9PASS</name>
<organism evidence="1 2">
    <name type="scientific">Willisornis vidua</name>
    <name type="common">Xingu scale-backed antbird</name>
    <dbReference type="NCBI Taxonomy" id="1566151"/>
    <lineage>
        <taxon>Eukaryota</taxon>
        <taxon>Metazoa</taxon>
        <taxon>Chordata</taxon>
        <taxon>Craniata</taxon>
        <taxon>Vertebrata</taxon>
        <taxon>Euteleostomi</taxon>
        <taxon>Archelosauria</taxon>
        <taxon>Archosauria</taxon>
        <taxon>Dinosauria</taxon>
        <taxon>Saurischia</taxon>
        <taxon>Theropoda</taxon>
        <taxon>Coelurosauria</taxon>
        <taxon>Aves</taxon>
        <taxon>Neognathae</taxon>
        <taxon>Neoaves</taxon>
        <taxon>Telluraves</taxon>
        <taxon>Australaves</taxon>
        <taxon>Passeriformes</taxon>
        <taxon>Thamnophilidae</taxon>
        <taxon>Willisornis</taxon>
    </lineage>
</organism>
<protein>
    <submittedName>
        <fullName evidence="1">Rna-directed dna polymerase from mobile element jockey-like</fullName>
    </submittedName>
</protein>
<dbReference type="EMBL" id="WHWB01034789">
    <property type="protein sequence ID" value="KAJ7404117.1"/>
    <property type="molecule type" value="Genomic_DNA"/>
</dbReference>
<proteinExistence type="predicted"/>
<dbReference type="PANTHER" id="PTHR33332">
    <property type="entry name" value="REVERSE TRANSCRIPTASE DOMAIN-CONTAINING PROTEIN"/>
    <property type="match status" value="1"/>
</dbReference>
<accession>A0ABQ9CKH0</accession>
<keyword evidence="2" id="KW-1185">Reference proteome</keyword>
<dbReference type="Proteomes" id="UP001145742">
    <property type="component" value="Unassembled WGS sequence"/>
</dbReference>
<sequence length="214" mass="24361">MKDLVYKKLSMSQQCALVAKKCLTYVRYLNIGEQFQTDILSLERHEFDGRTTWWIKNWQHGCMQIVVVNCSLSMCRPVMSDVLRTGVLCSISLLATCTVGLSTPSKFADDNKLCDAVATLEAIQEDLCLLERWTDANLMEFHKKKCKVLHLGFGNFRHTQRLGREWIESSPGEKGLGLMIDQKLNLKQQCVLTVQKANCILGCIKRDVISSLRK</sequence>
<evidence type="ECO:0000313" key="2">
    <source>
        <dbReference type="Proteomes" id="UP001145742"/>
    </source>
</evidence>
<reference evidence="1" key="1">
    <citation type="submission" date="2019-10" db="EMBL/GenBank/DDBJ databases">
        <authorList>
            <person name="Soares A.E.R."/>
            <person name="Aleixo A."/>
            <person name="Schneider P."/>
            <person name="Miyaki C.Y."/>
            <person name="Schneider M.P."/>
            <person name="Mello C."/>
            <person name="Vasconcelos A.T.R."/>
        </authorList>
    </citation>
    <scope>NUCLEOTIDE SEQUENCE</scope>
    <source>
        <tissue evidence="1">Muscle</tissue>
    </source>
</reference>
<evidence type="ECO:0000313" key="1">
    <source>
        <dbReference type="EMBL" id="KAJ7404117.1"/>
    </source>
</evidence>
<comment type="caution">
    <text evidence="1">The sequence shown here is derived from an EMBL/GenBank/DDBJ whole genome shotgun (WGS) entry which is preliminary data.</text>
</comment>
<gene>
    <name evidence="1" type="ORF">WISP_147506</name>
</gene>